<reference evidence="3" key="1">
    <citation type="journal article" date="2019" name="Int. J. Syst. Evol. Microbiol.">
        <title>The Global Catalogue of Microorganisms (GCM) 10K type strain sequencing project: providing services to taxonomists for standard genome sequencing and annotation.</title>
        <authorList>
            <consortium name="The Broad Institute Genomics Platform"/>
            <consortium name="The Broad Institute Genome Sequencing Center for Infectious Disease"/>
            <person name="Wu L."/>
            <person name="Ma J."/>
        </authorList>
    </citation>
    <scope>NUCLEOTIDE SEQUENCE [LARGE SCALE GENOMIC DNA]</scope>
    <source>
        <strain evidence="3">JCM 4816</strain>
    </source>
</reference>
<dbReference type="RefSeq" id="WP_380587458.1">
    <property type="nucleotide sequence ID" value="NZ_JBHSQJ010000117.1"/>
</dbReference>
<evidence type="ECO:0008006" key="4">
    <source>
        <dbReference type="Google" id="ProtNLM"/>
    </source>
</evidence>
<feature type="transmembrane region" description="Helical" evidence="1">
    <location>
        <begin position="155"/>
        <end position="177"/>
    </location>
</feature>
<keyword evidence="1" id="KW-0472">Membrane</keyword>
<keyword evidence="1" id="KW-0812">Transmembrane</keyword>
<organism evidence="2 3">
    <name type="scientific">Streptacidiphilus monticola</name>
    <dbReference type="NCBI Taxonomy" id="2161674"/>
    <lineage>
        <taxon>Bacteria</taxon>
        <taxon>Bacillati</taxon>
        <taxon>Actinomycetota</taxon>
        <taxon>Actinomycetes</taxon>
        <taxon>Kitasatosporales</taxon>
        <taxon>Streptomycetaceae</taxon>
        <taxon>Streptacidiphilus</taxon>
    </lineage>
</organism>
<comment type="caution">
    <text evidence="2">The sequence shown here is derived from an EMBL/GenBank/DDBJ whole genome shotgun (WGS) entry which is preliminary data.</text>
</comment>
<protein>
    <recommendedName>
        <fullName evidence="4">Integral membrane protein</fullName>
    </recommendedName>
</protein>
<keyword evidence="3" id="KW-1185">Reference proteome</keyword>
<proteinExistence type="predicted"/>
<gene>
    <name evidence="2" type="ORF">ACFP3V_24580</name>
</gene>
<dbReference type="EMBL" id="JBHSQJ010000117">
    <property type="protein sequence ID" value="MFC5910385.1"/>
    <property type="molecule type" value="Genomic_DNA"/>
</dbReference>
<name>A0ABW1G6J1_9ACTN</name>
<accession>A0ABW1G6J1</accession>
<feature type="transmembrane region" description="Helical" evidence="1">
    <location>
        <begin position="40"/>
        <end position="58"/>
    </location>
</feature>
<keyword evidence="1" id="KW-1133">Transmembrane helix</keyword>
<feature type="transmembrane region" description="Helical" evidence="1">
    <location>
        <begin position="65"/>
        <end position="83"/>
    </location>
</feature>
<dbReference type="Proteomes" id="UP001596174">
    <property type="component" value="Unassembled WGS sequence"/>
</dbReference>
<evidence type="ECO:0000313" key="3">
    <source>
        <dbReference type="Proteomes" id="UP001596174"/>
    </source>
</evidence>
<evidence type="ECO:0000313" key="2">
    <source>
        <dbReference type="EMBL" id="MFC5910385.1"/>
    </source>
</evidence>
<feature type="transmembrane region" description="Helical" evidence="1">
    <location>
        <begin position="189"/>
        <end position="210"/>
    </location>
</feature>
<sequence length="248" mass="25384">MSRMASAAVGLRVIRAVPFATVCLVVSAFGHRLAGGGDVPLTTLALGFLAVLGVATLSAGRERSLPGIAAGLLLGQLGLHLMFHQTGMSDSAMASMNSAGAMAGTPGHLGLSPLDQLAARLLCGPLPAGMSSADIVRFAGLDPNGYSAAAPHSAASWQGITLVMVTGHLLAALVAAWWLRRGEAACWRLLRLALAPLAGALTLLLGLVPANGAQRPVRRWAADAWRLPAAATLEHLLSRRGPPVLLPA</sequence>
<evidence type="ECO:0000256" key="1">
    <source>
        <dbReference type="SAM" id="Phobius"/>
    </source>
</evidence>